<comment type="caution">
    <text evidence="8">The sequence shown here is derived from an EMBL/GenBank/DDBJ whole genome shotgun (WGS) entry which is preliminary data.</text>
</comment>
<keyword evidence="3 6" id="KW-0812">Transmembrane</keyword>
<dbReference type="SUPFAM" id="SSF81342">
    <property type="entry name" value="Transmembrane di-heme cytochromes"/>
    <property type="match status" value="1"/>
</dbReference>
<dbReference type="GO" id="GO:0009055">
    <property type="term" value="F:electron transfer activity"/>
    <property type="evidence" value="ECO:0007669"/>
    <property type="project" value="InterPro"/>
</dbReference>
<organism evidence="8 9">
    <name type="scientific">Ramlibacter lithotrophicus</name>
    <dbReference type="NCBI Taxonomy" id="2606681"/>
    <lineage>
        <taxon>Bacteria</taxon>
        <taxon>Pseudomonadati</taxon>
        <taxon>Pseudomonadota</taxon>
        <taxon>Betaproteobacteria</taxon>
        <taxon>Burkholderiales</taxon>
        <taxon>Comamonadaceae</taxon>
        <taxon>Ramlibacter</taxon>
    </lineage>
</organism>
<dbReference type="InterPro" id="IPR051542">
    <property type="entry name" value="Hydrogenase_cytochrome"/>
</dbReference>
<reference evidence="8 9" key="1">
    <citation type="journal article" date="2020" name="Nature">
        <title>Bacterial chemolithoautotrophy via manganese oxidation.</title>
        <authorList>
            <person name="Yu H."/>
            <person name="Leadbetter J.R."/>
        </authorList>
    </citation>
    <scope>NUCLEOTIDE SEQUENCE [LARGE SCALE GENOMIC DNA]</scope>
    <source>
        <strain evidence="8 9">RBP-1</strain>
    </source>
</reference>
<keyword evidence="4 6" id="KW-1133">Transmembrane helix</keyword>
<evidence type="ECO:0000256" key="2">
    <source>
        <dbReference type="ARBA" id="ARBA00022475"/>
    </source>
</evidence>
<protein>
    <submittedName>
        <fullName evidence="8">Cytochrome B</fullName>
    </submittedName>
</protein>
<accession>A0A7X6I870</accession>
<dbReference type="Proteomes" id="UP000521868">
    <property type="component" value="Unassembled WGS sequence"/>
</dbReference>
<gene>
    <name evidence="8" type="ORF">RAMLITH_20875</name>
</gene>
<proteinExistence type="predicted"/>
<keyword evidence="9" id="KW-1185">Reference proteome</keyword>
<evidence type="ECO:0000313" key="8">
    <source>
        <dbReference type="EMBL" id="NKE68276.1"/>
    </source>
</evidence>
<keyword evidence="2" id="KW-1003">Cell membrane</keyword>
<comment type="subcellular location">
    <subcellularLocation>
        <location evidence="1">Cell membrane</location>
        <topology evidence="1">Multi-pass membrane protein</topology>
    </subcellularLocation>
</comment>
<evidence type="ECO:0000256" key="3">
    <source>
        <dbReference type="ARBA" id="ARBA00022692"/>
    </source>
</evidence>
<feature type="transmembrane region" description="Helical" evidence="6">
    <location>
        <begin position="96"/>
        <end position="117"/>
    </location>
</feature>
<dbReference type="EMBL" id="VTOX01000009">
    <property type="protein sequence ID" value="NKE68276.1"/>
    <property type="molecule type" value="Genomic_DNA"/>
</dbReference>
<dbReference type="Gene3D" id="1.20.950.20">
    <property type="entry name" value="Transmembrane di-heme cytochromes, Chain C"/>
    <property type="match status" value="1"/>
</dbReference>
<feature type="transmembrane region" description="Helical" evidence="6">
    <location>
        <begin position="150"/>
        <end position="168"/>
    </location>
</feature>
<dbReference type="InterPro" id="IPR016174">
    <property type="entry name" value="Di-haem_cyt_TM"/>
</dbReference>
<name>A0A7X6I870_9BURK</name>
<sequence length="222" mass="24114">MPHRIRVWDLPTRLFHWSLVACIAGLVLTGYAGGARMEWHARIGYAVLTLLLFRLVWGFVGGHWSRFSSFVRGPSHVAAYLRGQAHPDSLVGHNPLGALSVVAMMVLLLAQVATGLVGDDEISFTGPLNRFVTSAQGLAATWYHKRIGQWAILGLVILHVGAVLFYLWRRGENLVRPMVHGDKAVGMATTVASRDDARSRAAALMVLLACAGAVTGLVQLSR</sequence>
<keyword evidence="5 6" id="KW-0472">Membrane</keyword>
<evidence type="ECO:0000256" key="6">
    <source>
        <dbReference type="SAM" id="Phobius"/>
    </source>
</evidence>
<dbReference type="PANTHER" id="PTHR30485:SF2">
    <property type="entry name" value="BLL0597 PROTEIN"/>
    <property type="match status" value="1"/>
</dbReference>
<feature type="transmembrane region" description="Helical" evidence="6">
    <location>
        <begin position="14"/>
        <end position="33"/>
    </location>
</feature>
<dbReference type="Pfam" id="PF01292">
    <property type="entry name" value="Ni_hydr_CYTB"/>
    <property type="match status" value="1"/>
</dbReference>
<evidence type="ECO:0000256" key="5">
    <source>
        <dbReference type="ARBA" id="ARBA00023136"/>
    </source>
</evidence>
<feature type="domain" description="Cytochrome b561 bacterial/Ni-hydrogenase" evidence="7">
    <location>
        <begin position="7"/>
        <end position="181"/>
    </location>
</feature>
<dbReference type="GO" id="GO:0022904">
    <property type="term" value="P:respiratory electron transport chain"/>
    <property type="evidence" value="ECO:0007669"/>
    <property type="project" value="InterPro"/>
</dbReference>
<feature type="transmembrane region" description="Helical" evidence="6">
    <location>
        <begin position="201"/>
        <end position="220"/>
    </location>
</feature>
<dbReference type="RefSeq" id="WP_168109398.1">
    <property type="nucleotide sequence ID" value="NZ_VTOX01000009.1"/>
</dbReference>
<dbReference type="AlphaFoldDB" id="A0A7X6I870"/>
<evidence type="ECO:0000256" key="1">
    <source>
        <dbReference type="ARBA" id="ARBA00004651"/>
    </source>
</evidence>
<evidence type="ECO:0000313" key="9">
    <source>
        <dbReference type="Proteomes" id="UP000521868"/>
    </source>
</evidence>
<dbReference type="InterPro" id="IPR011577">
    <property type="entry name" value="Cyt_b561_bac/Ni-Hgenase"/>
</dbReference>
<evidence type="ECO:0000259" key="7">
    <source>
        <dbReference type="Pfam" id="PF01292"/>
    </source>
</evidence>
<dbReference type="PANTHER" id="PTHR30485">
    <property type="entry name" value="NI/FE-HYDROGENASE 1 B-TYPE CYTOCHROME SUBUNIT"/>
    <property type="match status" value="1"/>
</dbReference>
<evidence type="ECO:0000256" key="4">
    <source>
        <dbReference type="ARBA" id="ARBA00022989"/>
    </source>
</evidence>
<feature type="transmembrane region" description="Helical" evidence="6">
    <location>
        <begin position="45"/>
        <end position="64"/>
    </location>
</feature>
<dbReference type="GO" id="GO:0020037">
    <property type="term" value="F:heme binding"/>
    <property type="evidence" value="ECO:0007669"/>
    <property type="project" value="TreeGrafter"/>
</dbReference>
<dbReference type="GO" id="GO:0005886">
    <property type="term" value="C:plasma membrane"/>
    <property type="evidence" value="ECO:0007669"/>
    <property type="project" value="UniProtKB-SubCell"/>
</dbReference>